<evidence type="ECO:0000256" key="1">
    <source>
        <dbReference type="ARBA" id="ARBA00023163"/>
    </source>
</evidence>
<keyword evidence="5" id="KW-1185">Reference proteome</keyword>
<feature type="compositionally biased region" description="Acidic residues" evidence="2">
    <location>
        <begin position="175"/>
        <end position="208"/>
    </location>
</feature>
<evidence type="ECO:0000313" key="4">
    <source>
        <dbReference type="EMBL" id="GAX82406.1"/>
    </source>
</evidence>
<evidence type="ECO:0000256" key="2">
    <source>
        <dbReference type="SAM" id="MobiDB-lite"/>
    </source>
</evidence>
<gene>
    <name evidence="4" type="ORF">CEUSTIGMA_g9834.t1</name>
</gene>
<sequence length="750" mass="79381">MRGLGRKSKRSVPTRGGRSGDRPEQDEKRTCLGGGIKPLSGGGGIFKSAAVAVLRLERKLMTTGEITKVALEKGHIKCQGKTPEATMASALYTDVKRKHAKSVFTRPQEGLFGLREWIEEGFFPEGWVGPMDGLGLAPFKKRNSSKTPRQGTPTGRSSRGRTSSSASWREPTSSDLEDGAAGGDDDEDPEETEDELETEEETEEEDLQDSPARSVRSAGSRGTAAGTGGGTRGRSRTAGATSSLARGSGVGAAKQHAAVPTQINRQQHLPEEAVELIDTESVPQHTESVPQHTESVPQHRVEHSGALAMQLSNSAPTGMQLPSHDDGSAVVSGVTPMLLTVDDHGALESPLDLLSDVARAVSGQGDDDEFGGSGKRVSTAGSSRRKRRPSGLLIEGFGGESSGPRSPFDDSLAALHEIATSPLSYALLESAPLISQGKYQQHGQHGQHGQHRSEVNHKLGSGLTAYQQQQQNHSSLLMQSGMGSPYLNAQDGGNSMLLQSGASSGRDAMMGMFGMSSPNLFDSLTPGLFNLPIPDSLPSSTPDMINAALQHAGLGSLISPGPSSYGSRRMDGMFSTQLPPPPSLVLQPRNGSSLGASVISQGQPSTSSDDPVHAQLMDIGKVRAVVERLEARMGRNNPQVGKAWVSLARMYQHVGDSCKESMDAAAEALSRALAVCRQFSNGLNAAVPSTCEESFTYLMQRVKKLEVRQGSDMEKASLKQEASADISFSVSKSTVAHSNTPLRTLDLHAA</sequence>
<feature type="domain" description="HTH HARE-type" evidence="3">
    <location>
        <begin position="44"/>
        <end position="117"/>
    </location>
</feature>
<feature type="region of interest" description="Disordered" evidence="2">
    <location>
        <begin position="590"/>
        <end position="612"/>
    </location>
</feature>
<keyword evidence="1" id="KW-0804">Transcription</keyword>
<dbReference type="AlphaFoldDB" id="A0A250XHB2"/>
<dbReference type="InterPro" id="IPR007759">
    <property type="entry name" value="Asxl_HARE-HTH"/>
</dbReference>
<organism evidence="4 5">
    <name type="scientific">Chlamydomonas eustigma</name>
    <dbReference type="NCBI Taxonomy" id="1157962"/>
    <lineage>
        <taxon>Eukaryota</taxon>
        <taxon>Viridiplantae</taxon>
        <taxon>Chlorophyta</taxon>
        <taxon>core chlorophytes</taxon>
        <taxon>Chlorophyceae</taxon>
        <taxon>CS clade</taxon>
        <taxon>Chlamydomonadales</taxon>
        <taxon>Chlamydomonadaceae</taxon>
        <taxon>Chlamydomonas</taxon>
    </lineage>
</organism>
<name>A0A250XHB2_9CHLO</name>
<dbReference type="OrthoDB" id="547517at2759"/>
<dbReference type="GO" id="GO:0006355">
    <property type="term" value="P:regulation of DNA-templated transcription"/>
    <property type="evidence" value="ECO:0007669"/>
    <property type="project" value="InterPro"/>
</dbReference>
<feature type="region of interest" description="Disordered" evidence="2">
    <location>
        <begin position="1"/>
        <end position="35"/>
    </location>
</feature>
<feature type="compositionally biased region" description="Polar residues" evidence="2">
    <location>
        <begin position="281"/>
        <end position="296"/>
    </location>
</feature>
<dbReference type="STRING" id="1157962.A0A250XHB2"/>
<protein>
    <recommendedName>
        <fullName evidence="3">HTH HARE-type domain-containing protein</fullName>
    </recommendedName>
</protein>
<accession>A0A250XHB2</accession>
<feature type="compositionally biased region" description="Polar residues" evidence="2">
    <location>
        <begin position="590"/>
        <end position="609"/>
    </location>
</feature>
<evidence type="ECO:0000313" key="5">
    <source>
        <dbReference type="Proteomes" id="UP000232323"/>
    </source>
</evidence>
<dbReference type="PROSITE" id="PS51913">
    <property type="entry name" value="HTH_HARE"/>
    <property type="match status" value="1"/>
</dbReference>
<feature type="region of interest" description="Disordered" evidence="2">
    <location>
        <begin position="138"/>
        <end position="267"/>
    </location>
</feature>
<dbReference type="Pfam" id="PF05066">
    <property type="entry name" value="HARE-HTH"/>
    <property type="match status" value="1"/>
</dbReference>
<evidence type="ECO:0000259" key="3">
    <source>
        <dbReference type="PROSITE" id="PS51913"/>
    </source>
</evidence>
<dbReference type="EMBL" id="BEGY01000080">
    <property type="protein sequence ID" value="GAX82406.1"/>
    <property type="molecule type" value="Genomic_DNA"/>
</dbReference>
<proteinExistence type="predicted"/>
<feature type="compositionally biased region" description="Basic and acidic residues" evidence="2">
    <location>
        <begin position="18"/>
        <end position="30"/>
    </location>
</feature>
<reference evidence="4 5" key="1">
    <citation type="submission" date="2017-08" db="EMBL/GenBank/DDBJ databases">
        <title>Acidophilic green algal genome provides insights into adaptation to an acidic environment.</title>
        <authorList>
            <person name="Hirooka S."/>
            <person name="Hirose Y."/>
            <person name="Kanesaki Y."/>
            <person name="Higuchi S."/>
            <person name="Fujiwara T."/>
            <person name="Onuma R."/>
            <person name="Era A."/>
            <person name="Ohbayashi R."/>
            <person name="Uzuka A."/>
            <person name="Nozaki H."/>
            <person name="Yoshikawa H."/>
            <person name="Miyagishima S.Y."/>
        </authorList>
    </citation>
    <scope>NUCLEOTIDE SEQUENCE [LARGE SCALE GENOMIC DNA]</scope>
    <source>
        <strain evidence="4 5">NIES-2499</strain>
    </source>
</reference>
<feature type="compositionally biased region" description="Low complexity" evidence="2">
    <location>
        <begin position="151"/>
        <end position="167"/>
    </location>
</feature>
<dbReference type="Proteomes" id="UP000232323">
    <property type="component" value="Unassembled WGS sequence"/>
</dbReference>
<feature type="region of interest" description="Disordered" evidence="2">
    <location>
        <begin position="363"/>
        <end position="406"/>
    </location>
</feature>
<comment type="caution">
    <text evidence="4">The sequence shown here is derived from an EMBL/GenBank/DDBJ whole genome shotgun (WGS) entry which is preliminary data.</text>
</comment>
<feature type="region of interest" description="Disordered" evidence="2">
    <location>
        <begin position="281"/>
        <end position="300"/>
    </location>
</feature>
<feature type="compositionally biased region" description="Basic residues" evidence="2">
    <location>
        <begin position="1"/>
        <end position="12"/>
    </location>
</feature>